<sequence length="188" mass="19777">MKAGYLHLATAIAIVALVGLFATGSVTAKPPFLQQPLPVSEGTPIQLSFRGVFLDGNPFLTEAAGFTPRLFTVPGRKSLLIKYVNCTATRQANETHQFVISLRADHLFEGADQPLPDSVVSLVPTAIFEGQFSDRAVVSAPVHAYVNIPSPAAGAPAIDDLLTLTASRNGTTGIGEVFCSVSGVLFPK</sequence>
<keyword evidence="2" id="KW-1185">Reference proteome</keyword>
<proteinExistence type="predicted"/>
<organism evidence="1 2">
    <name type="scientific">Microbulbifer taiwanensis</name>
    <dbReference type="NCBI Taxonomy" id="986746"/>
    <lineage>
        <taxon>Bacteria</taxon>
        <taxon>Pseudomonadati</taxon>
        <taxon>Pseudomonadota</taxon>
        <taxon>Gammaproteobacteria</taxon>
        <taxon>Cellvibrionales</taxon>
        <taxon>Microbulbiferaceae</taxon>
        <taxon>Microbulbifer</taxon>
    </lineage>
</organism>
<dbReference type="RefSeq" id="WP_226865298.1">
    <property type="nucleotide sequence ID" value="NZ_JACZFR010000048.1"/>
</dbReference>
<name>A0ABW1YVR3_9GAMM</name>
<comment type="caution">
    <text evidence="1">The sequence shown here is derived from an EMBL/GenBank/DDBJ whole genome shotgun (WGS) entry which is preliminary data.</text>
</comment>
<accession>A0ABW1YVR3</accession>
<evidence type="ECO:0000313" key="2">
    <source>
        <dbReference type="Proteomes" id="UP001596425"/>
    </source>
</evidence>
<dbReference type="Proteomes" id="UP001596425">
    <property type="component" value="Unassembled WGS sequence"/>
</dbReference>
<gene>
    <name evidence="1" type="ORF">ACFQBM_19595</name>
</gene>
<protein>
    <submittedName>
        <fullName evidence="1">Uncharacterized protein</fullName>
    </submittedName>
</protein>
<dbReference type="EMBL" id="JBHSVR010000001">
    <property type="protein sequence ID" value="MFC6635485.1"/>
    <property type="molecule type" value="Genomic_DNA"/>
</dbReference>
<reference evidence="2" key="1">
    <citation type="journal article" date="2019" name="Int. J. Syst. Evol. Microbiol.">
        <title>The Global Catalogue of Microorganisms (GCM) 10K type strain sequencing project: providing services to taxonomists for standard genome sequencing and annotation.</title>
        <authorList>
            <consortium name="The Broad Institute Genomics Platform"/>
            <consortium name="The Broad Institute Genome Sequencing Center for Infectious Disease"/>
            <person name="Wu L."/>
            <person name="Ma J."/>
        </authorList>
    </citation>
    <scope>NUCLEOTIDE SEQUENCE [LARGE SCALE GENOMIC DNA]</scope>
    <source>
        <strain evidence="2">CGMCC 1.13718</strain>
    </source>
</reference>
<evidence type="ECO:0000313" key="1">
    <source>
        <dbReference type="EMBL" id="MFC6635485.1"/>
    </source>
</evidence>